<evidence type="ECO:0000313" key="1">
    <source>
        <dbReference type="EMBL" id="MFD2732631.1"/>
    </source>
</evidence>
<dbReference type="RefSeq" id="WP_379040438.1">
    <property type="nucleotide sequence ID" value="NZ_JBHSKW010000003.1"/>
</dbReference>
<evidence type="ECO:0008006" key="3">
    <source>
        <dbReference type="Google" id="ProtNLM"/>
    </source>
</evidence>
<accession>A0ABW5TU62</accession>
<name>A0ABW5TU62_9SPHI</name>
<dbReference type="EMBL" id="JBHULV010000046">
    <property type="protein sequence ID" value="MFD2732631.1"/>
    <property type="molecule type" value="Genomic_DNA"/>
</dbReference>
<reference evidence="2" key="1">
    <citation type="journal article" date="2019" name="Int. J. Syst. Evol. Microbiol.">
        <title>The Global Catalogue of Microorganisms (GCM) 10K type strain sequencing project: providing services to taxonomists for standard genome sequencing and annotation.</title>
        <authorList>
            <consortium name="The Broad Institute Genomics Platform"/>
            <consortium name="The Broad Institute Genome Sequencing Center for Infectious Disease"/>
            <person name="Wu L."/>
            <person name="Ma J."/>
        </authorList>
    </citation>
    <scope>NUCLEOTIDE SEQUENCE [LARGE SCALE GENOMIC DNA]</scope>
    <source>
        <strain evidence="2">KCTC 42456</strain>
    </source>
</reference>
<evidence type="ECO:0000313" key="2">
    <source>
        <dbReference type="Proteomes" id="UP001597546"/>
    </source>
</evidence>
<proteinExistence type="predicted"/>
<dbReference type="Proteomes" id="UP001597546">
    <property type="component" value="Unassembled WGS sequence"/>
</dbReference>
<protein>
    <recommendedName>
        <fullName evidence="3">LytTr DNA-binding domain-containing protein</fullName>
    </recommendedName>
</protein>
<gene>
    <name evidence="1" type="ORF">ACFSSE_13060</name>
</gene>
<comment type="caution">
    <text evidence="1">The sequence shown here is derived from an EMBL/GenBank/DDBJ whole genome shotgun (WGS) entry which is preliminary data.</text>
</comment>
<sequence length="117" mass="13754">MISEALEVIFKNASGTIYQCDRDYCFYVEFEGKTAKYSVKNLYQLKQKLSNFKIEEIFSVDSLNPSGTEIITISTTDYCYILNPLQIIRFRELLDETFFILHLNQTLKDRLHYAVMV</sequence>
<keyword evidence="2" id="KW-1185">Reference proteome</keyword>
<organism evidence="1 2">
    <name type="scientific">Pedobacter alpinus</name>
    <dbReference type="NCBI Taxonomy" id="1590643"/>
    <lineage>
        <taxon>Bacteria</taxon>
        <taxon>Pseudomonadati</taxon>
        <taxon>Bacteroidota</taxon>
        <taxon>Sphingobacteriia</taxon>
        <taxon>Sphingobacteriales</taxon>
        <taxon>Sphingobacteriaceae</taxon>
        <taxon>Pedobacter</taxon>
    </lineage>
</organism>